<organism evidence="3 4">
    <name type="scientific">Sphingopyxis terrae subsp. terrae NBRC 15098</name>
    <dbReference type="NCBI Taxonomy" id="1219058"/>
    <lineage>
        <taxon>Bacteria</taxon>
        <taxon>Pseudomonadati</taxon>
        <taxon>Pseudomonadota</taxon>
        <taxon>Alphaproteobacteria</taxon>
        <taxon>Sphingomonadales</taxon>
        <taxon>Sphingomonadaceae</taxon>
        <taxon>Sphingopyxis</taxon>
    </lineage>
</organism>
<reference evidence="3 4" key="2">
    <citation type="journal article" date="2016" name="Genome Announc.">
        <title>Complete Genome Sequence of Sphingopyxis terrae Strain 203-1 (NBRC 111660), a Polyethylene Glycol Degrader.</title>
        <authorList>
            <person name="Ohtsubo Y."/>
            <person name="Nonoyama S."/>
            <person name="Nagata Y."/>
            <person name="Numata M."/>
            <person name="Tsuchikane K."/>
            <person name="Hosoyama A."/>
            <person name="Yamazoe A."/>
            <person name="Tsuda M."/>
            <person name="Fujita N."/>
            <person name="Kawai F."/>
        </authorList>
    </citation>
    <scope>NUCLEOTIDE SEQUENCE [LARGE SCALE GENOMIC DNA]</scope>
    <source>
        <strain evidence="3 4">203-1</strain>
    </source>
</reference>
<sequence length="179" mass="19277">MSGAVRTMDRYSKAVFASAIFAAVILIFYFYFRGSTGGEVAETAIKDSAPTQMPSALPPPMAKPKAREPDEPDKQKVTASAKWLAGWWSEDGFCEGDAGETFLENGDWGRWGVDGNWKLDGYVLTVTETTLVADTESGEPEPINPPVVSSGTISNITANSFDLKKGGSVLRMARCPEGE</sequence>
<evidence type="ECO:0000313" key="3">
    <source>
        <dbReference type="EMBL" id="AMU94204.1"/>
    </source>
</evidence>
<gene>
    <name evidence="3" type="ORF">AOA14_06240</name>
</gene>
<name>A0A142VWQ9_9SPHN</name>
<dbReference type="AlphaFoldDB" id="A0A142VWQ9"/>
<feature type="transmembrane region" description="Helical" evidence="2">
    <location>
        <begin position="12"/>
        <end position="32"/>
    </location>
</feature>
<dbReference type="EMBL" id="CP013342">
    <property type="protein sequence ID" value="AMU94204.1"/>
    <property type="molecule type" value="Genomic_DNA"/>
</dbReference>
<protein>
    <submittedName>
        <fullName evidence="3">Uncharacterized protein</fullName>
    </submittedName>
</protein>
<evidence type="ECO:0000256" key="2">
    <source>
        <dbReference type="SAM" id="Phobius"/>
    </source>
</evidence>
<evidence type="ECO:0000313" key="4">
    <source>
        <dbReference type="Proteomes" id="UP000076234"/>
    </source>
</evidence>
<feature type="region of interest" description="Disordered" evidence="1">
    <location>
        <begin position="47"/>
        <end position="76"/>
    </location>
</feature>
<keyword evidence="2" id="KW-1133">Transmembrane helix</keyword>
<dbReference type="KEGG" id="ster:AOA14_06240"/>
<dbReference type="Proteomes" id="UP000076234">
    <property type="component" value="Chromosome"/>
</dbReference>
<keyword evidence="2" id="KW-0812">Transmembrane</keyword>
<reference evidence="4" key="1">
    <citation type="submission" date="2015-11" db="EMBL/GenBank/DDBJ databases">
        <title>Complete genome sequence of a polyethylene glycol-degrading strain Sphingopyxis terrae strain 203-1 (NBRC 15098).</title>
        <authorList>
            <person name="Yoshiyuki O."/>
            <person name="Shouta N."/>
            <person name="Nagata Y."/>
            <person name="Numata M."/>
            <person name="Tsuchikane K."/>
            <person name="Hosoyama A."/>
            <person name="Yamazoe A."/>
            <person name="Tsuda M."/>
            <person name="Fujita N."/>
            <person name="Kawai F."/>
        </authorList>
    </citation>
    <scope>NUCLEOTIDE SEQUENCE [LARGE SCALE GENOMIC DNA]</scope>
    <source>
        <strain evidence="4">203-1</strain>
    </source>
</reference>
<keyword evidence="2" id="KW-0472">Membrane</keyword>
<proteinExistence type="predicted"/>
<feature type="compositionally biased region" description="Basic and acidic residues" evidence="1">
    <location>
        <begin position="65"/>
        <end position="76"/>
    </location>
</feature>
<accession>A0A142VWQ9</accession>
<evidence type="ECO:0000256" key="1">
    <source>
        <dbReference type="SAM" id="MobiDB-lite"/>
    </source>
</evidence>